<keyword evidence="2" id="KW-1133">Transmembrane helix</keyword>
<dbReference type="OrthoDB" id="9975257at2"/>
<gene>
    <name evidence="3" type="ORF">CWD77_09315</name>
</gene>
<organism evidence="3 4">
    <name type="scientific">Rhodohalobacter barkolensis</name>
    <dbReference type="NCBI Taxonomy" id="2053187"/>
    <lineage>
        <taxon>Bacteria</taxon>
        <taxon>Pseudomonadati</taxon>
        <taxon>Balneolota</taxon>
        <taxon>Balneolia</taxon>
        <taxon>Balneolales</taxon>
        <taxon>Balneolaceae</taxon>
        <taxon>Rhodohalobacter</taxon>
    </lineage>
</organism>
<proteinExistence type="predicted"/>
<evidence type="ECO:0000313" key="3">
    <source>
        <dbReference type="EMBL" id="PKD43747.1"/>
    </source>
</evidence>
<keyword evidence="4" id="KW-1185">Reference proteome</keyword>
<keyword evidence="1" id="KW-0175">Coiled coil</keyword>
<reference evidence="3 4" key="1">
    <citation type="submission" date="2017-11" db="EMBL/GenBank/DDBJ databases">
        <title>Rhodohalobacter 15182 sp. nov., isolated from a salt lake.</title>
        <authorList>
            <person name="Han S."/>
        </authorList>
    </citation>
    <scope>NUCLEOTIDE SEQUENCE [LARGE SCALE GENOMIC DNA]</scope>
    <source>
        <strain evidence="3 4">15182</strain>
    </source>
</reference>
<evidence type="ECO:0000256" key="1">
    <source>
        <dbReference type="SAM" id="Coils"/>
    </source>
</evidence>
<feature type="transmembrane region" description="Helical" evidence="2">
    <location>
        <begin position="6"/>
        <end position="25"/>
    </location>
</feature>
<feature type="coiled-coil region" evidence="1">
    <location>
        <begin position="39"/>
        <end position="66"/>
    </location>
</feature>
<protein>
    <submittedName>
        <fullName evidence="3">Uncharacterized protein</fullName>
    </submittedName>
</protein>
<dbReference type="AlphaFoldDB" id="A0A2N0VHT3"/>
<comment type="caution">
    <text evidence="3">The sequence shown here is derived from an EMBL/GenBank/DDBJ whole genome shotgun (WGS) entry which is preliminary data.</text>
</comment>
<dbReference type="RefSeq" id="WP_101073287.1">
    <property type="nucleotide sequence ID" value="NZ_PISP01000002.1"/>
</dbReference>
<evidence type="ECO:0000256" key="2">
    <source>
        <dbReference type="SAM" id="Phobius"/>
    </source>
</evidence>
<keyword evidence="2" id="KW-0812">Transmembrane</keyword>
<accession>A0A2N0VHT3</accession>
<keyword evidence="2" id="KW-0472">Membrane</keyword>
<evidence type="ECO:0000313" key="4">
    <source>
        <dbReference type="Proteomes" id="UP000233398"/>
    </source>
</evidence>
<dbReference type="Proteomes" id="UP000233398">
    <property type="component" value="Unassembled WGS sequence"/>
</dbReference>
<dbReference type="EMBL" id="PISP01000002">
    <property type="protein sequence ID" value="PKD43747.1"/>
    <property type="molecule type" value="Genomic_DNA"/>
</dbReference>
<sequence>MNTEVTAIIATLIGGIIGSILSYFATKTETGSDERTAFQESILKRIDSLETKQSKLEEQISAWRARYWALYSWLAQISREKLDIEPPEFHTKGVDELEECLRESIETHTRSRS</sequence>
<name>A0A2N0VHT3_9BACT</name>